<keyword evidence="4 16" id="KW-0812">Transmembrane</keyword>
<keyword evidence="7 16" id="KW-1133">Transmembrane helix</keyword>
<proteinExistence type="inferred from homology"/>
<dbReference type="GO" id="GO:0032153">
    <property type="term" value="C:cell division site"/>
    <property type="evidence" value="ECO:0007669"/>
    <property type="project" value="TreeGrafter"/>
</dbReference>
<feature type="transmembrane region" description="Helical" evidence="16">
    <location>
        <begin position="50"/>
        <end position="68"/>
    </location>
</feature>
<protein>
    <recommendedName>
        <fullName evidence="12">Probable peptidoglycan glycosyltransferase FtsW</fullName>
        <ecNumber evidence="14">2.4.99.28</ecNumber>
    </recommendedName>
    <alternativeName>
        <fullName evidence="13">Cell division protein FtsW</fullName>
    </alternativeName>
    <alternativeName>
        <fullName evidence="10">Cell wall polymerase</fullName>
    </alternativeName>
    <alternativeName>
        <fullName evidence="9">Peptidoglycan polymerase</fullName>
    </alternativeName>
</protein>
<evidence type="ECO:0000256" key="8">
    <source>
        <dbReference type="ARBA" id="ARBA00023136"/>
    </source>
</evidence>
<dbReference type="AlphaFoldDB" id="A0A1F6BL73"/>
<gene>
    <name evidence="17" type="ORF">A2110_00685</name>
</gene>
<evidence type="ECO:0000256" key="5">
    <source>
        <dbReference type="ARBA" id="ARBA00022960"/>
    </source>
</evidence>
<keyword evidence="8 16" id="KW-0472">Membrane</keyword>
<evidence type="ECO:0000256" key="1">
    <source>
        <dbReference type="ARBA" id="ARBA00004141"/>
    </source>
</evidence>
<evidence type="ECO:0000313" key="17">
    <source>
        <dbReference type="EMBL" id="OGG37686.1"/>
    </source>
</evidence>
<evidence type="ECO:0000256" key="6">
    <source>
        <dbReference type="ARBA" id="ARBA00022984"/>
    </source>
</evidence>
<dbReference type="STRING" id="1798468.A2110_00685"/>
<accession>A0A1F6BL73</accession>
<evidence type="ECO:0000256" key="4">
    <source>
        <dbReference type="ARBA" id="ARBA00022692"/>
    </source>
</evidence>
<evidence type="ECO:0000256" key="14">
    <source>
        <dbReference type="ARBA" id="ARBA00044770"/>
    </source>
</evidence>
<feature type="transmembrane region" description="Helical" evidence="16">
    <location>
        <begin position="75"/>
        <end position="98"/>
    </location>
</feature>
<dbReference type="GO" id="GO:0009252">
    <property type="term" value="P:peptidoglycan biosynthetic process"/>
    <property type="evidence" value="ECO:0007669"/>
    <property type="project" value="UniProtKB-KW"/>
</dbReference>
<feature type="transmembrane region" description="Helical" evidence="16">
    <location>
        <begin position="274"/>
        <end position="295"/>
    </location>
</feature>
<feature type="transmembrane region" description="Helical" evidence="16">
    <location>
        <begin position="104"/>
        <end position="128"/>
    </location>
</feature>
<dbReference type="GO" id="GO:0005886">
    <property type="term" value="C:plasma membrane"/>
    <property type="evidence" value="ECO:0007669"/>
    <property type="project" value="TreeGrafter"/>
</dbReference>
<dbReference type="GO" id="GO:0015648">
    <property type="term" value="F:lipid-linked peptidoglycan transporter activity"/>
    <property type="evidence" value="ECO:0007669"/>
    <property type="project" value="TreeGrafter"/>
</dbReference>
<evidence type="ECO:0000256" key="7">
    <source>
        <dbReference type="ARBA" id="ARBA00022989"/>
    </source>
</evidence>
<evidence type="ECO:0000256" key="11">
    <source>
        <dbReference type="ARBA" id="ARBA00038053"/>
    </source>
</evidence>
<dbReference type="GO" id="GO:0008360">
    <property type="term" value="P:regulation of cell shape"/>
    <property type="evidence" value="ECO:0007669"/>
    <property type="project" value="UniProtKB-KW"/>
</dbReference>
<dbReference type="PROSITE" id="PS00428">
    <property type="entry name" value="FTSW_RODA_SPOVE"/>
    <property type="match status" value="1"/>
</dbReference>
<dbReference type="PANTHER" id="PTHR30474">
    <property type="entry name" value="CELL CYCLE PROTEIN"/>
    <property type="match status" value="1"/>
</dbReference>
<keyword evidence="6" id="KW-0573">Peptidoglycan synthesis</keyword>
<dbReference type="PANTHER" id="PTHR30474:SF2">
    <property type="entry name" value="PEPTIDOGLYCAN GLYCOSYLTRANSFERASE FTSW-RELATED"/>
    <property type="match status" value="1"/>
</dbReference>
<feature type="transmembrane region" description="Helical" evidence="16">
    <location>
        <begin position="307"/>
        <end position="334"/>
    </location>
</feature>
<evidence type="ECO:0000313" key="18">
    <source>
        <dbReference type="Proteomes" id="UP000176273"/>
    </source>
</evidence>
<dbReference type="EC" id="2.4.99.28" evidence="14"/>
<evidence type="ECO:0000256" key="10">
    <source>
        <dbReference type="ARBA" id="ARBA00033270"/>
    </source>
</evidence>
<name>A0A1F6BL73_9BACT</name>
<evidence type="ECO:0000256" key="15">
    <source>
        <dbReference type="ARBA" id="ARBA00049902"/>
    </source>
</evidence>
<evidence type="ECO:0000256" key="2">
    <source>
        <dbReference type="ARBA" id="ARBA00022676"/>
    </source>
</evidence>
<feature type="transmembrane region" description="Helical" evidence="16">
    <location>
        <begin position="12"/>
        <end position="30"/>
    </location>
</feature>
<feature type="transmembrane region" description="Helical" evidence="16">
    <location>
        <begin position="340"/>
        <end position="361"/>
    </location>
</feature>
<dbReference type="Pfam" id="PF01098">
    <property type="entry name" value="FTSW_RODA_SPOVE"/>
    <property type="match status" value="1"/>
</dbReference>
<reference evidence="17 18" key="1">
    <citation type="journal article" date="2016" name="Nat. Commun.">
        <title>Thousands of microbial genomes shed light on interconnected biogeochemical processes in an aquifer system.</title>
        <authorList>
            <person name="Anantharaman K."/>
            <person name="Brown C.T."/>
            <person name="Hug L.A."/>
            <person name="Sharon I."/>
            <person name="Castelle C.J."/>
            <person name="Probst A.J."/>
            <person name="Thomas B.C."/>
            <person name="Singh A."/>
            <person name="Wilkins M.J."/>
            <person name="Karaoz U."/>
            <person name="Brodie E.L."/>
            <person name="Williams K.H."/>
            <person name="Hubbard S.S."/>
            <person name="Banfield J.F."/>
        </authorList>
    </citation>
    <scope>NUCLEOTIDE SEQUENCE [LARGE SCALE GENOMIC DNA]</scope>
</reference>
<keyword evidence="2" id="KW-0328">Glycosyltransferase</keyword>
<dbReference type="EMBL" id="MFKH01000006">
    <property type="protein sequence ID" value="OGG37686.1"/>
    <property type="molecule type" value="Genomic_DNA"/>
</dbReference>
<dbReference type="GO" id="GO:0051301">
    <property type="term" value="P:cell division"/>
    <property type="evidence" value="ECO:0007669"/>
    <property type="project" value="InterPro"/>
</dbReference>
<dbReference type="Proteomes" id="UP000176273">
    <property type="component" value="Unassembled WGS sequence"/>
</dbReference>
<dbReference type="InterPro" id="IPR001182">
    <property type="entry name" value="FtsW/RodA"/>
</dbReference>
<comment type="subcellular location">
    <subcellularLocation>
        <location evidence="1">Membrane</location>
        <topology evidence="1">Multi-pass membrane protein</topology>
    </subcellularLocation>
</comment>
<sequence>MPRARTAPDYVFIAIVGLLTIFGLVILASASSDLAKTRFGDSYYYLTHQLLYGLSFGIAGFVAGSLIYHGRLERLAMILLALNVVALILVFTPLGFGAKGASRWLSLGGASIQPGEFAKLTFIVYLAAWISRKSASRTKSVAEGLIPFLLMTGVTLFLILIQPAMTTALILGVAAVATYFASGARISFIAIILLAGILGATLLVYLAPYRFERVLSFFNPERDVLGESYHQNQALIAMGSGGATGVGYGKSTTKLNYLPEPIGDSIFAVIGEELGFVGTTVVILCFGVLVWRGFVIAHHAAYTFGKALTIGFTTIIGLQAFINMAAISGLIPLTGVPLPFVSYGGTALATFLTMSGIIVNVSRYRNG</sequence>
<keyword evidence="5" id="KW-0133">Cell shape</keyword>
<feature type="transmembrane region" description="Helical" evidence="16">
    <location>
        <begin position="188"/>
        <end position="207"/>
    </location>
</feature>
<comment type="similarity">
    <text evidence="11">Belongs to the SEDS family. FtsW subfamily.</text>
</comment>
<comment type="catalytic activity">
    <reaction evidence="15">
        <text>[GlcNAc-(1-&gt;4)-Mur2Ac(oyl-L-Ala-gamma-D-Glu-L-Lys-D-Ala-D-Ala)](n)-di-trans,octa-cis-undecaprenyl diphosphate + beta-D-GlcNAc-(1-&gt;4)-Mur2Ac(oyl-L-Ala-gamma-D-Glu-L-Lys-D-Ala-D-Ala)-di-trans,octa-cis-undecaprenyl diphosphate = [GlcNAc-(1-&gt;4)-Mur2Ac(oyl-L-Ala-gamma-D-Glu-L-Lys-D-Ala-D-Ala)](n+1)-di-trans,octa-cis-undecaprenyl diphosphate + di-trans,octa-cis-undecaprenyl diphosphate + H(+)</text>
        <dbReference type="Rhea" id="RHEA:23708"/>
        <dbReference type="Rhea" id="RHEA-COMP:9602"/>
        <dbReference type="Rhea" id="RHEA-COMP:9603"/>
        <dbReference type="ChEBI" id="CHEBI:15378"/>
        <dbReference type="ChEBI" id="CHEBI:58405"/>
        <dbReference type="ChEBI" id="CHEBI:60033"/>
        <dbReference type="ChEBI" id="CHEBI:78435"/>
        <dbReference type="EC" id="2.4.99.28"/>
    </reaction>
</comment>
<evidence type="ECO:0000256" key="16">
    <source>
        <dbReference type="SAM" id="Phobius"/>
    </source>
</evidence>
<feature type="transmembrane region" description="Helical" evidence="16">
    <location>
        <begin position="140"/>
        <end position="159"/>
    </location>
</feature>
<evidence type="ECO:0000256" key="12">
    <source>
        <dbReference type="ARBA" id="ARBA00041185"/>
    </source>
</evidence>
<evidence type="ECO:0000256" key="3">
    <source>
        <dbReference type="ARBA" id="ARBA00022679"/>
    </source>
</evidence>
<dbReference type="InterPro" id="IPR018365">
    <property type="entry name" value="Cell_cycle_FtsW-rel_CS"/>
</dbReference>
<keyword evidence="3" id="KW-0808">Transferase</keyword>
<organism evidence="17 18">
    <name type="scientific">Candidatus Jorgensenbacteria bacterium GWA1_54_12</name>
    <dbReference type="NCBI Taxonomy" id="1798468"/>
    <lineage>
        <taxon>Bacteria</taxon>
        <taxon>Candidatus Joergenseniibacteriota</taxon>
    </lineage>
</organism>
<evidence type="ECO:0000256" key="13">
    <source>
        <dbReference type="ARBA" id="ARBA00041418"/>
    </source>
</evidence>
<comment type="caution">
    <text evidence="17">The sequence shown here is derived from an EMBL/GenBank/DDBJ whole genome shotgun (WGS) entry which is preliminary data.</text>
</comment>
<dbReference type="GO" id="GO:0008955">
    <property type="term" value="F:peptidoglycan glycosyltransferase activity"/>
    <property type="evidence" value="ECO:0007669"/>
    <property type="project" value="UniProtKB-EC"/>
</dbReference>
<evidence type="ECO:0000256" key="9">
    <source>
        <dbReference type="ARBA" id="ARBA00032370"/>
    </source>
</evidence>
<feature type="transmembrane region" description="Helical" evidence="16">
    <location>
        <begin position="165"/>
        <end position="181"/>
    </location>
</feature>